<evidence type="ECO:0000313" key="6">
    <source>
        <dbReference type="EMBL" id="MBL3655129.1"/>
    </source>
</evidence>
<name>A0A937F6G0_9BACT</name>
<dbReference type="EMBL" id="JAESIY010000001">
    <property type="protein sequence ID" value="MBL3655129.1"/>
    <property type="molecule type" value="Genomic_DNA"/>
</dbReference>
<evidence type="ECO:0000259" key="5">
    <source>
        <dbReference type="Pfam" id="PF00561"/>
    </source>
</evidence>
<keyword evidence="2 3" id="KW-0378">Hydrolase</keyword>
<keyword evidence="7" id="KW-1185">Reference proteome</keyword>
<dbReference type="SUPFAM" id="SSF53474">
    <property type="entry name" value="alpha/beta-Hydrolases"/>
    <property type="match status" value="1"/>
</dbReference>
<feature type="active site" description="Nucleophile" evidence="4">
    <location>
        <position position="126"/>
    </location>
</feature>
<dbReference type="Pfam" id="PF00561">
    <property type="entry name" value="Abhydrolase_1"/>
    <property type="match status" value="1"/>
</dbReference>
<dbReference type="PIRSF" id="PIRSF005539">
    <property type="entry name" value="Pept_S33_TRI_F1"/>
    <property type="match status" value="1"/>
</dbReference>
<dbReference type="PROSITE" id="PS51257">
    <property type="entry name" value="PROKAR_LIPOPROTEIN"/>
    <property type="match status" value="1"/>
</dbReference>
<evidence type="ECO:0000313" key="7">
    <source>
        <dbReference type="Proteomes" id="UP000659388"/>
    </source>
</evidence>
<dbReference type="InterPro" id="IPR002410">
    <property type="entry name" value="Peptidase_S33"/>
</dbReference>
<proteinExistence type="inferred from homology"/>
<feature type="active site" description="Proton donor" evidence="4">
    <location>
        <position position="291"/>
    </location>
</feature>
<dbReference type="InterPro" id="IPR005945">
    <property type="entry name" value="Pro_imino_pep"/>
</dbReference>
<evidence type="ECO:0000256" key="2">
    <source>
        <dbReference type="ARBA" id="ARBA00022801"/>
    </source>
</evidence>
<dbReference type="InterPro" id="IPR000073">
    <property type="entry name" value="AB_hydrolase_1"/>
</dbReference>
<dbReference type="PRINTS" id="PR00793">
    <property type="entry name" value="PROAMNOPTASE"/>
</dbReference>
<evidence type="ECO:0000256" key="4">
    <source>
        <dbReference type="PIRSR" id="PIRSR005539-1"/>
    </source>
</evidence>
<comment type="caution">
    <text evidence="6">The sequence shown here is derived from an EMBL/GenBank/DDBJ whole genome shotgun (WGS) entry which is preliminary data.</text>
</comment>
<dbReference type="GO" id="GO:0008233">
    <property type="term" value="F:peptidase activity"/>
    <property type="evidence" value="ECO:0007669"/>
    <property type="project" value="InterPro"/>
</dbReference>
<dbReference type="InterPro" id="IPR050266">
    <property type="entry name" value="AB_hydrolase_sf"/>
</dbReference>
<comment type="similarity">
    <text evidence="1 3">Belongs to the peptidase S33 family.</text>
</comment>
<organism evidence="6 7">
    <name type="scientific">Fulvivirga sediminis</name>
    <dbReference type="NCBI Taxonomy" id="2803949"/>
    <lineage>
        <taxon>Bacteria</taxon>
        <taxon>Pseudomonadati</taxon>
        <taxon>Bacteroidota</taxon>
        <taxon>Cytophagia</taxon>
        <taxon>Cytophagales</taxon>
        <taxon>Fulvivirgaceae</taxon>
        <taxon>Fulvivirga</taxon>
    </lineage>
</organism>
<dbReference type="AlphaFoldDB" id="A0A937F6G0"/>
<protein>
    <submittedName>
        <fullName evidence="6">Proline iminopeptidase-family hydrolase</fullName>
    </submittedName>
</protein>
<accession>A0A937F6G0</accession>
<gene>
    <name evidence="6" type="ORF">JL102_03245</name>
</gene>
<dbReference type="PANTHER" id="PTHR43798">
    <property type="entry name" value="MONOACYLGLYCEROL LIPASE"/>
    <property type="match status" value="1"/>
</dbReference>
<reference evidence="6" key="1">
    <citation type="submission" date="2021-01" db="EMBL/GenBank/DDBJ databases">
        <title>Fulvivirga kasyanovii gen. nov., sp nov., a novel member of the phylum Bacteroidetes isolated from seawater in a mussel farm.</title>
        <authorList>
            <person name="Zhao L.-H."/>
            <person name="Wang Z.-J."/>
        </authorList>
    </citation>
    <scope>NUCLEOTIDE SEQUENCE</scope>
    <source>
        <strain evidence="6">2943</strain>
    </source>
</reference>
<evidence type="ECO:0000256" key="3">
    <source>
        <dbReference type="PIRNR" id="PIRNR005539"/>
    </source>
</evidence>
<dbReference type="RefSeq" id="WP_202242332.1">
    <property type="nucleotide sequence ID" value="NZ_JAESIY010000001.1"/>
</dbReference>
<dbReference type="InterPro" id="IPR029058">
    <property type="entry name" value="AB_hydrolase_fold"/>
</dbReference>
<evidence type="ECO:0000256" key="1">
    <source>
        <dbReference type="ARBA" id="ARBA00010088"/>
    </source>
</evidence>
<dbReference type="GO" id="GO:0006508">
    <property type="term" value="P:proteolysis"/>
    <property type="evidence" value="ECO:0007669"/>
    <property type="project" value="InterPro"/>
</dbReference>
<dbReference type="Gene3D" id="3.40.50.1820">
    <property type="entry name" value="alpha/beta hydrolase"/>
    <property type="match status" value="1"/>
</dbReference>
<sequence>MRISFTIFLIVLIASCNTKQSSTPYLKPGAGLVDVEGGKVWYGIMGEGSQAPYVCLHGGPGGTSRRYFDMEPLTDDRPIIMIDQLGSGQSTHHTDTSLLKVENFVEQVNAVVKHLKLKEYYLTGHSWGTALALECYEAHPEGIKGIVFNSPYFSTPKWIAGTNQLVSEMPDSIQQAIAIANRDSVYDSEAYKKANAYFSSQHLLRTKSSKHPYDTVQAPGSGFIYNYMWGPSEFRATGTLRNYDNIDALKKLNVPVLFTTGQYDEARPEDVKQYVKMVKDAEYVEIPNAGHASMSDNLPVYLKAHREFANKVDTEE</sequence>
<feature type="active site" evidence="4">
    <location>
        <position position="264"/>
    </location>
</feature>
<dbReference type="NCBIfam" id="TIGR01250">
    <property type="entry name" value="pro_imino_pep_2"/>
    <property type="match status" value="1"/>
</dbReference>
<dbReference type="Proteomes" id="UP000659388">
    <property type="component" value="Unassembled WGS sequence"/>
</dbReference>
<feature type="domain" description="AB hydrolase-1" evidence="5">
    <location>
        <begin position="54"/>
        <end position="296"/>
    </location>
</feature>